<dbReference type="EMBL" id="CAJNNW010033401">
    <property type="protein sequence ID" value="CAE8718690.1"/>
    <property type="molecule type" value="Genomic_DNA"/>
</dbReference>
<dbReference type="Proteomes" id="UP000626109">
    <property type="component" value="Unassembled WGS sequence"/>
</dbReference>
<dbReference type="SUPFAM" id="SSF52200">
    <property type="entry name" value="Toll/Interleukin receptor TIR domain"/>
    <property type="match status" value="1"/>
</dbReference>
<dbReference type="AlphaFoldDB" id="A0A813L1Q0"/>
<gene>
    <name evidence="2" type="ORF">PGLA2088_LOCUS40214</name>
</gene>
<reference evidence="2" key="1">
    <citation type="submission" date="2021-02" db="EMBL/GenBank/DDBJ databases">
        <authorList>
            <person name="Dougan E. K."/>
            <person name="Rhodes N."/>
            <person name="Thang M."/>
            <person name="Chan C."/>
        </authorList>
    </citation>
    <scope>NUCLEOTIDE SEQUENCE</scope>
</reference>
<dbReference type="PANTHER" id="PTHR20916">
    <property type="entry name" value="CYSTEINE AND GLYCINE-RICH PROTEIN 2 BINDING PROTEIN"/>
    <property type="match status" value="1"/>
</dbReference>
<evidence type="ECO:0000256" key="1">
    <source>
        <dbReference type="SAM" id="MobiDB-lite"/>
    </source>
</evidence>
<evidence type="ECO:0000313" key="3">
    <source>
        <dbReference type="Proteomes" id="UP000626109"/>
    </source>
</evidence>
<dbReference type="Gene3D" id="3.40.50.10140">
    <property type="entry name" value="Toll/interleukin-1 receptor homology (TIR) domain"/>
    <property type="match status" value="1"/>
</dbReference>
<feature type="compositionally biased region" description="Low complexity" evidence="1">
    <location>
        <begin position="120"/>
        <end position="145"/>
    </location>
</feature>
<name>A0A813L1Q0_POLGL</name>
<protein>
    <submittedName>
        <fullName evidence="2">Uncharacterized protein</fullName>
    </submittedName>
</protein>
<comment type="caution">
    <text evidence="2">The sequence shown here is derived from an EMBL/GenBank/DDBJ whole genome shotgun (WGS) entry which is preliminary data.</text>
</comment>
<evidence type="ECO:0000313" key="2">
    <source>
        <dbReference type="EMBL" id="CAE8718690.1"/>
    </source>
</evidence>
<dbReference type="InterPro" id="IPR035897">
    <property type="entry name" value="Toll_tir_struct_dom_sf"/>
</dbReference>
<feature type="region of interest" description="Disordered" evidence="1">
    <location>
        <begin position="107"/>
        <end position="152"/>
    </location>
</feature>
<accession>A0A813L1Q0</accession>
<dbReference type="PANTHER" id="PTHR20916:SF18">
    <property type="entry name" value="IPT_TIG DOMAIN-CONTAINING PROTEIN"/>
    <property type="match status" value="1"/>
</dbReference>
<sequence length="476" mass="52776">MFVSSCKSEALCEPSKVVKHRQKGVDSMLEAKGAEVHAIYDPSKGIASTDPERMAISRVLFRGVAASRVAAPWHDEAAMGKASQFWHPDSKLDEYYAWSTDLTVSTETQTSSSSKHDNKNNNNNNLNNNNHNNNNSNNNNSSNNKSRSRNGRRHPAPIKIAFLSHNWNQPGNWDAVMGKGCSYASIKAAEICGVAKDLAALEFGDYTRWPEIHFWVDKCCIPQGDPELMAWCLDLLEEFIALSDRLVVVLSWSYFERLWCVYEWVCFLVHKKASSITLCSDAFLRSRTLPLLLDSVKNFSLANCKCCVESDRQALEHKVDTYYVSRVAFEQLLKFTAIAFIARDMASKRSASGADAIAPWVELSEECGFADLAVCLTSLVGQLSSWRQDLGMRAGGQEDIQTAVTDAGAGCQEDVQTAIQQKVEAWFAKDIDPLIEALKSDAVRDQARLTSKRMMTRGHGLTTQASTVPDVAAGPR</sequence>
<proteinExistence type="predicted"/>
<organism evidence="2 3">
    <name type="scientific">Polarella glacialis</name>
    <name type="common">Dinoflagellate</name>
    <dbReference type="NCBI Taxonomy" id="89957"/>
    <lineage>
        <taxon>Eukaryota</taxon>
        <taxon>Sar</taxon>
        <taxon>Alveolata</taxon>
        <taxon>Dinophyceae</taxon>
        <taxon>Suessiales</taxon>
        <taxon>Suessiaceae</taxon>
        <taxon>Polarella</taxon>
    </lineage>
</organism>